<dbReference type="Proteomes" id="UP000240931">
    <property type="component" value="Segment"/>
</dbReference>
<evidence type="ECO:0000313" key="2">
    <source>
        <dbReference type="EMBL" id="SOK58786.1"/>
    </source>
</evidence>
<keyword evidence="1" id="KW-0472">Membrane</keyword>
<keyword evidence="1" id="KW-0812">Transmembrane</keyword>
<gene>
    <name evidence="2" type="primary">g509</name>
</gene>
<feature type="transmembrane region" description="Helical" evidence="1">
    <location>
        <begin position="46"/>
        <end position="65"/>
    </location>
</feature>
<sequence length="76" mass="8942">MTTLIVMIIIFFPSLLCLVRYPNEIVKITLLNFVLGFLWVMHPPSYGWLNGLFHLIAWICWFMLIDVDNNLKKVTT</sequence>
<organism evidence="2 4">
    <name type="scientific">Yersinia phage fHe-Yen9-04</name>
    <dbReference type="NCBI Taxonomy" id="2052742"/>
    <lineage>
        <taxon>Viruses</taxon>
        <taxon>Duplodnaviria</taxon>
        <taxon>Heunggongvirae</taxon>
        <taxon>Uroviricota</taxon>
        <taxon>Caudoviricetes</taxon>
        <taxon>Eneladusvirus</taxon>
        <taxon>Eneladusvirus Yen904</taxon>
    </lineage>
</organism>
<keyword evidence="1" id="KW-1133">Transmembrane helix</keyword>
<proteinExistence type="predicted"/>
<reference evidence="2" key="2">
    <citation type="submission" date="2017-10" db="EMBL/GenBank/DDBJ databases">
        <authorList>
            <person name="Banno H."/>
            <person name="Chua N.-H."/>
        </authorList>
    </citation>
    <scope>NUCLEOTIDE SEQUENCE [LARGE SCALE GENOMIC DNA]</scope>
</reference>
<evidence type="ECO:0000313" key="4">
    <source>
        <dbReference type="Proteomes" id="UP000240931"/>
    </source>
</evidence>
<dbReference type="EMBL" id="LT960551">
    <property type="protein sequence ID" value="SOK58786.1"/>
    <property type="molecule type" value="Genomic_DNA"/>
</dbReference>
<evidence type="ECO:0000313" key="5">
    <source>
        <dbReference type="Proteomes" id="UP000317227"/>
    </source>
</evidence>
<keyword evidence="4" id="KW-1185">Reference proteome</keyword>
<reference evidence="4" key="1">
    <citation type="submission" date="2017-10" db="EMBL/GenBank/DDBJ databases">
        <authorList>
            <person name="Skurnik M."/>
        </authorList>
    </citation>
    <scope>NUCLEOTIDE SEQUENCE [LARGE SCALE GENOMIC DNA]</scope>
</reference>
<dbReference type="Proteomes" id="UP000317227">
    <property type="component" value="Segment"/>
</dbReference>
<dbReference type="RefSeq" id="YP_009624119.1">
    <property type="nucleotide sequence ID" value="NC_042116.1"/>
</dbReference>
<dbReference type="OrthoDB" id="36078at10239"/>
<name>A0A2C9CYB0_9CAUD</name>
<evidence type="ECO:0000313" key="3">
    <source>
        <dbReference type="EMBL" id="VUE36555.1"/>
    </source>
</evidence>
<dbReference type="GeneID" id="40100927"/>
<dbReference type="EMBL" id="LR596615">
    <property type="protein sequence ID" value="VUE36555.1"/>
    <property type="molecule type" value="Genomic_DNA"/>
</dbReference>
<accession>A0A2C9CYB0</accession>
<evidence type="ECO:0000256" key="1">
    <source>
        <dbReference type="SAM" id="Phobius"/>
    </source>
</evidence>
<reference evidence="3 5" key="3">
    <citation type="submission" date="2019-06" db="EMBL/GenBank/DDBJ databases">
        <authorList>
            <person name="Bower L."/>
            <person name="Leinonen R."/>
        </authorList>
    </citation>
    <scope>NUCLEOTIDE SEQUENCE [LARGE SCALE GENOMIC DNA]</scope>
</reference>
<dbReference type="KEGG" id="vg:40100927"/>
<protein>
    <submittedName>
        <fullName evidence="2">Uncharacterized protein</fullName>
    </submittedName>
</protein>